<sequence length="92" mass="10044">LFVLGLGNAGIIIAHGEVDIYIINIAEAKIGDITHHEHTLDDEVNEKIQDDSVEAAKLDLNRMDLDKLSKDAFSIKSRAARRLAVVIDSGAH</sequence>
<gene>
    <name evidence="1" type="ORF">LSUB1_G000053</name>
</gene>
<accession>A0A8H8S403</accession>
<evidence type="ECO:0000313" key="2">
    <source>
        <dbReference type="Proteomes" id="UP000462212"/>
    </source>
</evidence>
<protein>
    <submittedName>
        <fullName evidence="1">Uncharacterized protein</fullName>
    </submittedName>
</protein>
<organism evidence="1 2">
    <name type="scientific">Lachnellula subtilissima</name>
    <dbReference type="NCBI Taxonomy" id="602034"/>
    <lineage>
        <taxon>Eukaryota</taxon>
        <taxon>Fungi</taxon>
        <taxon>Dikarya</taxon>
        <taxon>Ascomycota</taxon>
        <taxon>Pezizomycotina</taxon>
        <taxon>Leotiomycetes</taxon>
        <taxon>Helotiales</taxon>
        <taxon>Lachnaceae</taxon>
        <taxon>Lachnellula</taxon>
    </lineage>
</organism>
<proteinExistence type="predicted"/>
<keyword evidence="2" id="KW-1185">Reference proteome</keyword>
<evidence type="ECO:0000313" key="1">
    <source>
        <dbReference type="EMBL" id="TVY46144.1"/>
    </source>
</evidence>
<feature type="non-terminal residue" evidence="1">
    <location>
        <position position="1"/>
    </location>
</feature>
<reference evidence="1 2" key="1">
    <citation type="submission" date="2018-05" db="EMBL/GenBank/DDBJ databases">
        <title>Genome sequencing and assembly of the regulated plant pathogen Lachnellula willkommii and related sister species for the development of diagnostic species identification markers.</title>
        <authorList>
            <person name="Giroux E."/>
            <person name="Bilodeau G."/>
        </authorList>
    </citation>
    <scope>NUCLEOTIDE SEQUENCE [LARGE SCALE GENOMIC DNA]</scope>
    <source>
        <strain evidence="1 2">CBS 197.66</strain>
    </source>
</reference>
<dbReference type="EMBL" id="QGMJ01000001">
    <property type="protein sequence ID" value="TVY46144.1"/>
    <property type="molecule type" value="Genomic_DNA"/>
</dbReference>
<comment type="caution">
    <text evidence="1">The sequence shown here is derived from an EMBL/GenBank/DDBJ whole genome shotgun (WGS) entry which is preliminary data.</text>
</comment>
<dbReference type="AlphaFoldDB" id="A0A8H8S403"/>
<name>A0A8H8S403_9HELO</name>
<dbReference type="Proteomes" id="UP000462212">
    <property type="component" value="Unassembled WGS sequence"/>
</dbReference>